<feature type="binding site" evidence="7">
    <location>
        <position position="101"/>
    </location>
    <ligand>
        <name>Ni(2+)</name>
        <dbReference type="ChEBI" id="CHEBI:49786"/>
    </ligand>
</feature>
<feature type="binding site" evidence="7">
    <location>
        <position position="82"/>
    </location>
    <ligand>
        <name>Ni(2+)</name>
        <dbReference type="ChEBI" id="CHEBI:49786"/>
    </ligand>
</feature>
<reference evidence="12" key="1">
    <citation type="journal article" date="2019" name="Int. J. Syst. Evol. Microbiol.">
        <title>The Global Catalogue of Microorganisms (GCM) 10K type strain sequencing project: providing services to taxonomists for standard genome sequencing and annotation.</title>
        <authorList>
            <consortium name="The Broad Institute Genomics Platform"/>
            <consortium name="The Broad Institute Genome Sequencing Center for Infectious Disease"/>
            <person name="Wu L."/>
            <person name="Ma J."/>
        </authorList>
    </citation>
    <scope>NUCLEOTIDE SEQUENCE [LARGE SCALE GENOMIC DNA]</scope>
    <source>
        <strain evidence="12">KACC 12633</strain>
    </source>
</reference>
<dbReference type="InterPro" id="IPR027271">
    <property type="entry name" value="Acetolactate_synth/TF_NikR_C"/>
</dbReference>
<dbReference type="CDD" id="cd22231">
    <property type="entry name" value="RHH_NikR_HicB-like"/>
    <property type="match status" value="1"/>
</dbReference>
<dbReference type="InterPro" id="IPR050192">
    <property type="entry name" value="CopG/NikR_regulator"/>
</dbReference>
<comment type="caution">
    <text evidence="11">The sequence shown here is derived from an EMBL/GenBank/DDBJ whole genome shotgun (WGS) entry which is preliminary data.</text>
</comment>
<evidence type="ECO:0000256" key="2">
    <source>
        <dbReference type="ARBA" id="ARBA00022596"/>
    </source>
</evidence>
<protein>
    <recommendedName>
        <fullName evidence="7">Putative nickel-responsive regulator</fullName>
    </recommendedName>
</protein>
<keyword evidence="6 7" id="KW-0804">Transcription</keyword>
<dbReference type="InterPro" id="IPR022988">
    <property type="entry name" value="Ni_resp_reg_NikR"/>
</dbReference>
<dbReference type="RefSeq" id="WP_266342658.1">
    <property type="nucleotide sequence ID" value="NZ_JAPKNH010000002.1"/>
</dbReference>
<keyword evidence="5 7" id="KW-0238">DNA-binding</keyword>
<evidence type="ECO:0000256" key="7">
    <source>
        <dbReference type="HAMAP-Rule" id="MF_00476"/>
    </source>
</evidence>
<comment type="function">
    <text evidence="7">Transcriptional regulator.</text>
</comment>
<keyword evidence="12" id="KW-1185">Reference proteome</keyword>
<keyword evidence="3 7" id="KW-0479">Metal-binding</keyword>
<evidence type="ECO:0000313" key="11">
    <source>
        <dbReference type="EMBL" id="MFC5514629.1"/>
    </source>
</evidence>
<evidence type="ECO:0000259" key="10">
    <source>
        <dbReference type="Pfam" id="PF08753"/>
    </source>
</evidence>
<evidence type="ECO:0000256" key="4">
    <source>
        <dbReference type="ARBA" id="ARBA00023015"/>
    </source>
</evidence>
<dbReference type="InterPro" id="IPR014864">
    <property type="entry name" value="TF_NikR_Ni-bd_C"/>
</dbReference>
<evidence type="ECO:0000259" key="9">
    <source>
        <dbReference type="Pfam" id="PF01402"/>
    </source>
</evidence>
<feature type="region of interest" description="Disordered" evidence="8">
    <location>
        <begin position="141"/>
        <end position="172"/>
    </location>
</feature>
<comment type="cofactor">
    <cofactor evidence="7">
        <name>Ni(2+)</name>
        <dbReference type="ChEBI" id="CHEBI:49786"/>
    </cofactor>
    <text evidence="7">Binds 1 nickel ion per subunit.</text>
</comment>
<dbReference type="Proteomes" id="UP001596150">
    <property type="component" value="Unassembled WGS sequence"/>
</dbReference>
<dbReference type="InterPro" id="IPR045865">
    <property type="entry name" value="ACT-like_dom_sf"/>
</dbReference>
<feature type="binding site" evidence="7">
    <location>
        <position position="93"/>
    </location>
    <ligand>
        <name>Ni(2+)</name>
        <dbReference type="ChEBI" id="CHEBI:49786"/>
    </ligand>
</feature>
<evidence type="ECO:0000256" key="6">
    <source>
        <dbReference type="ARBA" id="ARBA00023163"/>
    </source>
</evidence>
<evidence type="ECO:0000256" key="1">
    <source>
        <dbReference type="ARBA" id="ARBA00008478"/>
    </source>
</evidence>
<dbReference type="SUPFAM" id="SSF55021">
    <property type="entry name" value="ACT-like"/>
    <property type="match status" value="1"/>
</dbReference>
<feature type="domain" description="Ribbon-helix-helix protein CopG" evidence="9">
    <location>
        <begin position="3"/>
        <end position="38"/>
    </location>
</feature>
<name>A0ABW0PW87_9HYPH</name>
<feature type="binding site" evidence="7">
    <location>
        <position position="95"/>
    </location>
    <ligand>
        <name>Ni(2+)</name>
        <dbReference type="ChEBI" id="CHEBI:49786"/>
    </ligand>
</feature>
<dbReference type="NCBIfam" id="NF002815">
    <property type="entry name" value="PRK02967.1"/>
    <property type="match status" value="1"/>
</dbReference>
<gene>
    <name evidence="11" type="primary">nikR</name>
    <name evidence="11" type="ORF">ACFPP9_02515</name>
</gene>
<organism evidence="11 12">
    <name type="scientific">Kaistia terrae</name>
    <dbReference type="NCBI Taxonomy" id="537017"/>
    <lineage>
        <taxon>Bacteria</taxon>
        <taxon>Pseudomonadati</taxon>
        <taxon>Pseudomonadota</taxon>
        <taxon>Alphaproteobacteria</taxon>
        <taxon>Hyphomicrobiales</taxon>
        <taxon>Kaistiaceae</taxon>
        <taxon>Kaistia</taxon>
    </lineage>
</organism>
<dbReference type="PANTHER" id="PTHR34719">
    <property type="entry name" value="NICKEL-RESPONSIVE REGULATOR"/>
    <property type="match status" value="1"/>
</dbReference>
<dbReference type="PANTHER" id="PTHR34719:SF2">
    <property type="entry name" value="NICKEL-RESPONSIVE REGULATOR"/>
    <property type="match status" value="1"/>
</dbReference>
<dbReference type="NCBIfam" id="NF003381">
    <property type="entry name" value="PRK04460.1"/>
    <property type="match status" value="1"/>
</dbReference>
<dbReference type="InterPro" id="IPR013321">
    <property type="entry name" value="Arc_rbn_hlx_hlx"/>
</dbReference>
<feature type="compositionally biased region" description="Basic and acidic residues" evidence="8">
    <location>
        <begin position="153"/>
        <end position="172"/>
    </location>
</feature>
<proteinExistence type="inferred from homology"/>
<dbReference type="Pfam" id="PF01402">
    <property type="entry name" value="RHH_1"/>
    <property type="match status" value="1"/>
</dbReference>
<evidence type="ECO:0000256" key="8">
    <source>
        <dbReference type="SAM" id="MobiDB-lite"/>
    </source>
</evidence>
<dbReference type="InterPro" id="IPR002145">
    <property type="entry name" value="CopG"/>
</dbReference>
<comment type="similarity">
    <text evidence="1 7">Belongs to the transcriptional regulatory CopG/NikR family.</text>
</comment>
<dbReference type="InterPro" id="IPR010985">
    <property type="entry name" value="Ribbon_hlx_hlx"/>
</dbReference>
<dbReference type="Gene3D" id="1.10.1220.10">
    <property type="entry name" value="Met repressor-like"/>
    <property type="match status" value="1"/>
</dbReference>
<dbReference type="HAMAP" id="MF_00476">
    <property type="entry name" value="NikR"/>
    <property type="match status" value="1"/>
</dbReference>
<evidence type="ECO:0000256" key="5">
    <source>
        <dbReference type="ARBA" id="ARBA00023125"/>
    </source>
</evidence>
<dbReference type="EMBL" id="JBHSML010000002">
    <property type="protein sequence ID" value="MFC5514629.1"/>
    <property type="molecule type" value="Genomic_DNA"/>
</dbReference>
<dbReference type="Pfam" id="PF08753">
    <property type="entry name" value="NikR_C"/>
    <property type="match status" value="1"/>
</dbReference>
<feature type="domain" description="Transcription factor NikR nickel binding C-terminal" evidence="10">
    <location>
        <begin position="60"/>
        <end position="134"/>
    </location>
</feature>
<keyword evidence="2 7" id="KW-0533">Nickel</keyword>
<evidence type="ECO:0000313" key="12">
    <source>
        <dbReference type="Proteomes" id="UP001596150"/>
    </source>
</evidence>
<evidence type="ECO:0000256" key="3">
    <source>
        <dbReference type="ARBA" id="ARBA00022723"/>
    </source>
</evidence>
<keyword evidence="4 7" id="KW-0805">Transcription regulation</keyword>
<dbReference type="SUPFAM" id="SSF47598">
    <property type="entry name" value="Ribbon-helix-helix"/>
    <property type="match status" value="1"/>
</dbReference>
<sequence>MQRVTVTIDDDLLEGIDALCQSKGYQSRSEALRDIIRSEFSRAHAAEAEAANDTDEICHATLTYVYNHETRALASRLTTNHHHHSDMSVSTTHVHMDHDNCLEVSILRGTVPKLRAFADSVISQRGVRHGALHIMPAERSEPQAGHTHRHHHHDDGHGHTHGHGHDHGHDHD</sequence>
<accession>A0ABW0PW87</accession>
<dbReference type="Gene3D" id="3.30.70.1150">
    <property type="entry name" value="ACT-like. Chain A, domain 2"/>
    <property type="match status" value="1"/>
</dbReference>